<dbReference type="Gene3D" id="3.40.50.10710">
    <property type="entry name" value="Metallo-hydrolase/oxidoreductase"/>
    <property type="match status" value="1"/>
</dbReference>
<feature type="domain" description="Metallo-beta-lactamase" evidence="3">
    <location>
        <begin position="15"/>
        <end position="236"/>
    </location>
</feature>
<dbReference type="InterPro" id="IPR036866">
    <property type="entry name" value="RibonucZ/Hydroxyglut_hydro"/>
</dbReference>
<organism evidence="4 5">
    <name type="scientific">Aquibacillus koreensis</name>
    <dbReference type="NCBI Taxonomy" id="279446"/>
    <lineage>
        <taxon>Bacteria</taxon>
        <taxon>Bacillati</taxon>
        <taxon>Bacillota</taxon>
        <taxon>Bacilli</taxon>
        <taxon>Bacillales</taxon>
        <taxon>Bacillaceae</taxon>
        <taxon>Aquibacillus</taxon>
    </lineage>
</organism>
<keyword evidence="1" id="KW-0378">Hydrolase</keyword>
<dbReference type="GO" id="GO:0004527">
    <property type="term" value="F:exonuclease activity"/>
    <property type="evidence" value="ECO:0007669"/>
    <property type="project" value="UniProtKB-KW"/>
</dbReference>
<name>A0A9X3WHL1_9BACI</name>
<comment type="caution">
    <text evidence="4">The sequence shown here is derived from an EMBL/GenBank/DDBJ whole genome shotgun (WGS) entry which is preliminary data.</text>
</comment>
<sequence length="465" mass="52081">MENQLTFFGGLDTVGGVQIVFGKGNTGLLFDAGIQHGGLFNAPFIHLNDPMSKPIHGRELRQYLLTRMAPPLLHLYDSSLLGSLDEADLQRVWPEVKLPSYTNLFVFISHIHQDHIALLPFLDKSVTVFMHEDAYSSYEALISAGYYSSTEATIQTFMDGQHISLGDFSIQTVEMDHNASGTSGFILTADSDTLAFTADWRTQGRHPGRIEKFIDACRAKQVNVLITETTRVNKQSLFNVEIDRQEDTVMRDYSQIIEHAPGLVYLNALPIDLERTADIISRTKAVGKTLVMEKNIATFWHEAIINGISILEGHPAITDMTTIKVLESIDSLPYSTITIDEIVQNKQQYVIVLSYKSIAYMTEFEQLGDKLPSTFIHADAPANQQVVQKWLQAFGVEYRNISNKGHASHQNVSKLVERIQPNVVIPVHGLVPSLLQVRGVAKYFPEYGETVTLNQLLSNQHKARI</sequence>
<protein>
    <submittedName>
        <fullName evidence="4">MBL fold metallo-hydrolase</fullName>
    </submittedName>
</protein>
<dbReference type="SMART" id="SM00849">
    <property type="entry name" value="Lactamase_B"/>
    <property type="match status" value="1"/>
</dbReference>
<dbReference type="PANTHER" id="PTHR43694">
    <property type="entry name" value="RIBONUCLEASE J"/>
    <property type="match status" value="1"/>
</dbReference>
<proteinExistence type="predicted"/>
<dbReference type="Proteomes" id="UP001145072">
    <property type="component" value="Unassembled WGS sequence"/>
</dbReference>
<dbReference type="SUPFAM" id="SSF56281">
    <property type="entry name" value="Metallo-hydrolase/oxidoreductase"/>
    <property type="match status" value="1"/>
</dbReference>
<evidence type="ECO:0000256" key="1">
    <source>
        <dbReference type="ARBA" id="ARBA00022839"/>
    </source>
</evidence>
<keyword evidence="5" id="KW-1185">Reference proteome</keyword>
<accession>A0A9X3WHL1</accession>
<evidence type="ECO:0000313" key="5">
    <source>
        <dbReference type="Proteomes" id="UP001145072"/>
    </source>
</evidence>
<dbReference type="InterPro" id="IPR001279">
    <property type="entry name" value="Metallo-B-lactamas"/>
</dbReference>
<evidence type="ECO:0000256" key="2">
    <source>
        <dbReference type="ARBA" id="ARBA00022884"/>
    </source>
</evidence>
<dbReference type="Pfam" id="PF12706">
    <property type="entry name" value="Lactamase_B_2"/>
    <property type="match status" value="1"/>
</dbReference>
<evidence type="ECO:0000313" key="4">
    <source>
        <dbReference type="EMBL" id="MDC3419897.1"/>
    </source>
</evidence>
<dbReference type="EMBL" id="JAMQJZ010000003">
    <property type="protein sequence ID" value="MDC3419897.1"/>
    <property type="molecule type" value="Genomic_DNA"/>
</dbReference>
<dbReference type="AlphaFoldDB" id="A0A9X3WHL1"/>
<keyword evidence="2" id="KW-0694">RNA-binding</keyword>
<dbReference type="Gene3D" id="3.60.15.10">
    <property type="entry name" value="Ribonuclease Z/Hydroxyacylglutathione hydrolase-like"/>
    <property type="match status" value="1"/>
</dbReference>
<dbReference type="RefSeq" id="WP_259870649.1">
    <property type="nucleotide sequence ID" value="NZ_JAMQJZ010000003.1"/>
</dbReference>
<evidence type="ECO:0000259" key="3">
    <source>
        <dbReference type="SMART" id="SM00849"/>
    </source>
</evidence>
<gene>
    <name evidence="4" type="ORF">NC661_05885</name>
</gene>
<keyword evidence="1" id="KW-0269">Exonuclease</keyword>
<keyword evidence="1" id="KW-0540">Nuclease</keyword>
<dbReference type="GO" id="GO:0003723">
    <property type="term" value="F:RNA binding"/>
    <property type="evidence" value="ECO:0007669"/>
    <property type="project" value="UniProtKB-KW"/>
</dbReference>
<dbReference type="InterPro" id="IPR042173">
    <property type="entry name" value="RNase_J_2"/>
</dbReference>
<reference evidence="4" key="1">
    <citation type="submission" date="2022-06" db="EMBL/GenBank/DDBJ databases">
        <title>Aquibacillus sp. a new bacterium isolated from soil saline samples.</title>
        <authorList>
            <person name="Galisteo C."/>
            <person name="De La Haba R."/>
            <person name="Sanchez-Porro C."/>
            <person name="Ventosa A."/>
        </authorList>
    </citation>
    <scope>NUCLEOTIDE SEQUENCE</scope>
    <source>
        <strain evidence="4">JCM 12387</strain>
    </source>
</reference>
<dbReference type="PANTHER" id="PTHR43694:SF1">
    <property type="entry name" value="RIBONUCLEASE J"/>
    <property type="match status" value="1"/>
</dbReference>